<dbReference type="eggNOG" id="COG1525">
    <property type="taxonomic scope" value="Bacteria"/>
</dbReference>
<keyword evidence="1" id="KW-0732">Signal</keyword>
<feature type="chain" id="PRO_5003929932" description="TNase-like domain-containing protein" evidence="1">
    <location>
        <begin position="23"/>
        <end position="149"/>
    </location>
</feature>
<feature type="domain" description="TNase-like" evidence="2">
    <location>
        <begin position="61"/>
        <end position="140"/>
    </location>
</feature>
<dbReference type="InterPro" id="IPR035437">
    <property type="entry name" value="SNase_OB-fold_sf"/>
</dbReference>
<dbReference type="Pfam" id="PF00565">
    <property type="entry name" value="SNase"/>
    <property type="match status" value="1"/>
</dbReference>
<dbReference type="Gene3D" id="2.40.50.90">
    <property type="match status" value="1"/>
</dbReference>
<protein>
    <recommendedName>
        <fullName evidence="2">TNase-like domain-containing protein</fullName>
    </recommendedName>
</protein>
<name>K9H3Q8_9PROT</name>
<evidence type="ECO:0000259" key="2">
    <source>
        <dbReference type="Pfam" id="PF00565"/>
    </source>
</evidence>
<sequence>MSRKTLLRLILSAAVAAVPVTAAWADALPGPVEARVVDVIDGDSLRVKARIWLSQDVETIVRLAGIDAPEMRGRCDEEKQRAQAARAALEDAVETVGGVVMLTGIEQDKFGGRVLARVADASGRDLARVLTDAGLARPYEGGRRESWCE</sequence>
<proteinExistence type="predicted"/>
<evidence type="ECO:0000313" key="3">
    <source>
        <dbReference type="EMBL" id="EKV32177.1"/>
    </source>
</evidence>
<feature type="signal peptide" evidence="1">
    <location>
        <begin position="1"/>
        <end position="22"/>
    </location>
</feature>
<dbReference type="AlphaFoldDB" id="K9H3Q8"/>
<dbReference type="Proteomes" id="UP000009881">
    <property type="component" value="Unassembled WGS sequence"/>
</dbReference>
<dbReference type="EMBL" id="ANHY01000004">
    <property type="protein sequence ID" value="EKV32177.1"/>
    <property type="molecule type" value="Genomic_DNA"/>
</dbReference>
<dbReference type="InterPro" id="IPR016071">
    <property type="entry name" value="Staphylococal_nuclease_OB-fold"/>
</dbReference>
<evidence type="ECO:0000256" key="1">
    <source>
        <dbReference type="SAM" id="SignalP"/>
    </source>
</evidence>
<dbReference type="STRING" id="1238182.C882_3241"/>
<accession>K9H3Q8</accession>
<keyword evidence="4" id="KW-1185">Reference proteome</keyword>
<reference evidence="3 4" key="1">
    <citation type="journal article" date="2013" name="Genome Announc.">
        <title>Draft Genome Sequence of an Alphaproteobacterium, Caenispirillum salinarum AK4(T), Isolated from a Solar Saltern.</title>
        <authorList>
            <person name="Khatri I."/>
            <person name="Singh A."/>
            <person name="Korpole S."/>
            <person name="Pinnaka A.K."/>
            <person name="Subramanian S."/>
        </authorList>
    </citation>
    <scope>NUCLEOTIDE SEQUENCE [LARGE SCALE GENOMIC DNA]</scope>
    <source>
        <strain evidence="3 4">AK4</strain>
    </source>
</reference>
<dbReference type="SUPFAM" id="SSF50199">
    <property type="entry name" value="Staphylococcal nuclease"/>
    <property type="match status" value="1"/>
</dbReference>
<evidence type="ECO:0000313" key="4">
    <source>
        <dbReference type="Proteomes" id="UP000009881"/>
    </source>
</evidence>
<comment type="caution">
    <text evidence="3">The sequence shown here is derived from an EMBL/GenBank/DDBJ whole genome shotgun (WGS) entry which is preliminary data.</text>
</comment>
<gene>
    <name evidence="3" type="ORF">C882_3241</name>
</gene>
<organism evidence="3 4">
    <name type="scientific">Caenispirillum salinarum AK4</name>
    <dbReference type="NCBI Taxonomy" id="1238182"/>
    <lineage>
        <taxon>Bacteria</taxon>
        <taxon>Pseudomonadati</taxon>
        <taxon>Pseudomonadota</taxon>
        <taxon>Alphaproteobacteria</taxon>
        <taxon>Rhodospirillales</taxon>
        <taxon>Novispirillaceae</taxon>
        <taxon>Caenispirillum</taxon>
    </lineage>
</organism>